<sequence length="100" mass="11517">MEVLREETEAAKEITISQLADTSGERDRTKRMRPGLLASSSSWRSWAPKSLGGLWYINENMATEETRRVQRRATKSCPPGMWVCKMKRMLKQMLKSAVKK</sequence>
<keyword evidence="2" id="KW-1185">Reference proteome</keyword>
<dbReference type="Proteomes" id="UP001163046">
    <property type="component" value="Unassembled WGS sequence"/>
</dbReference>
<comment type="caution">
    <text evidence="1">The sequence shown here is derived from an EMBL/GenBank/DDBJ whole genome shotgun (WGS) entry which is preliminary data.</text>
</comment>
<gene>
    <name evidence="1" type="ORF">OS493_033764</name>
</gene>
<evidence type="ECO:0000313" key="2">
    <source>
        <dbReference type="Proteomes" id="UP001163046"/>
    </source>
</evidence>
<proteinExistence type="predicted"/>
<name>A0A9X0CW72_9CNID</name>
<dbReference type="EMBL" id="MU826395">
    <property type="protein sequence ID" value="KAJ7376603.1"/>
    <property type="molecule type" value="Genomic_DNA"/>
</dbReference>
<organism evidence="1 2">
    <name type="scientific">Desmophyllum pertusum</name>
    <dbReference type="NCBI Taxonomy" id="174260"/>
    <lineage>
        <taxon>Eukaryota</taxon>
        <taxon>Metazoa</taxon>
        <taxon>Cnidaria</taxon>
        <taxon>Anthozoa</taxon>
        <taxon>Hexacorallia</taxon>
        <taxon>Scleractinia</taxon>
        <taxon>Caryophylliina</taxon>
        <taxon>Caryophylliidae</taxon>
        <taxon>Desmophyllum</taxon>
    </lineage>
</organism>
<reference evidence="1" key="1">
    <citation type="submission" date="2023-01" db="EMBL/GenBank/DDBJ databases">
        <title>Genome assembly of the deep-sea coral Lophelia pertusa.</title>
        <authorList>
            <person name="Herrera S."/>
            <person name="Cordes E."/>
        </authorList>
    </citation>
    <scope>NUCLEOTIDE SEQUENCE</scope>
    <source>
        <strain evidence="1">USNM1676648</strain>
        <tissue evidence="1">Polyp</tissue>
    </source>
</reference>
<dbReference type="AlphaFoldDB" id="A0A9X0CW72"/>
<accession>A0A9X0CW72</accession>
<protein>
    <submittedName>
        <fullName evidence="1">Uncharacterized protein</fullName>
    </submittedName>
</protein>
<evidence type="ECO:0000313" key="1">
    <source>
        <dbReference type="EMBL" id="KAJ7376603.1"/>
    </source>
</evidence>